<feature type="domain" description="Reverse transcriptase" evidence="1">
    <location>
        <begin position="1"/>
        <end position="104"/>
    </location>
</feature>
<organism evidence="2 3">
    <name type="scientific">Laodelphax striatellus</name>
    <name type="common">Small brown planthopper</name>
    <name type="synonym">Delphax striatella</name>
    <dbReference type="NCBI Taxonomy" id="195883"/>
    <lineage>
        <taxon>Eukaryota</taxon>
        <taxon>Metazoa</taxon>
        <taxon>Ecdysozoa</taxon>
        <taxon>Arthropoda</taxon>
        <taxon>Hexapoda</taxon>
        <taxon>Insecta</taxon>
        <taxon>Pterygota</taxon>
        <taxon>Neoptera</taxon>
        <taxon>Paraneoptera</taxon>
        <taxon>Hemiptera</taxon>
        <taxon>Auchenorrhyncha</taxon>
        <taxon>Fulgoroidea</taxon>
        <taxon>Delphacidae</taxon>
        <taxon>Criomorphinae</taxon>
        <taxon>Laodelphax</taxon>
    </lineage>
</organism>
<feature type="non-terminal residue" evidence="2">
    <location>
        <position position="1"/>
    </location>
</feature>
<name>A0A482WUE6_LAOST</name>
<dbReference type="InParanoid" id="A0A482WUE6"/>
<dbReference type="AlphaFoldDB" id="A0A482WUE6"/>
<dbReference type="InterPro" id="IPR000477">
    <property type="entry name" value="RT_dom"/>
</dbReference>
<protein>
    <recommendedName>
        <fullName evidence="1">Reverse transcriptase domain-containing protein</fullName>
    </recommendedName>
</protein>
<accession>A0A482WUE6</accession>
<proteinExistence type="predicted"/>
<evidence type="ECO:0000313" key="2">
    <source>
        <dbReference type="EMBL" id="RZF37088.1"/>
    </source>
</evidence>
<dbReference type="PROSITE" id="PS50878">
    <property type="entry name" value="RT_POL"/>
    <property type="match status" value="1"/>
</dbReference>
<dbReference type="OrthoDB" id="6627741at2759"/>
<dbReference type="Proteomes" id="UP000291343">
    <property type="component" value="Unassembled WGS sequence"/>
</dbReference>
<reference evidence="2 3" key="1">
    <citation type="journal article" date="2017" name="Gigascience">
        <title>Genome sequence of the small brown planthopper, Laodelphax striatellus.</title>
        <authorList>
            <person name="Zhu J."/>
            <person name="Jiang F."/>
            <person name="Wang X."/>
            <person name="Yang P."/>
            <person name="Bao Y."/>
            <person name="Zhao W."/>
            <person name="Wang W."/>
            <person name="Lu H."/>
            <person name="Wang Q."/>
            <person name="Cui N."/>
            <person name="Li J."/>
            <person name="Chen X."/>
            <person name="Luo L."/>
            <person name="Yu J."/>
            <person name="Kang L."/>
            <person name="Cui F."/>
        </authorList>
    </citation>
    <scope>NUCLEOTIDE SEQUENCE [LARGE SCALE GENOMIC DNA]</scope>
    <source>
        <strain evidence="2">Lst14</strain>
    </source>
</reference>
<comment type="caution">
    <text evidence="2">The sequence shown here is derived from an EMBL/GenBank/DDBJ whole genome shotgun (WGS) entry which is preliminary data.</text>
</comment>
<gene>
    <name evidence="2" type="ORF">LSTR_LSTR012580</name>
</gene>
<dbReference type="PANTHER" id="PTHR47027">
    <property type="entry name" value="REVERSE TRANSCRIPTASE DOMAIN-CONTAINING PROTEIN"/>
    <property type="match status" value="1"/>
</dbReference>
<dbReference type="STRING" id="195883.A0A482WUE6"/>
<sequence length="104" mass="11924">CQMRRRKLFGLFVDYESAFDSVPHELLWYELGMSGVSSRMIRTLRALYGFATLMVDKGREDGISHPINVSKGVLQGDSLSPLLFSCYLRGIELFLELKVYTVFH</sequence>
<evidence type="ECO:0000313" key="3">
    <source>
        <dbReference type="Proteomes" id="UP000291343"/>
    </source>
</evidence>
<dbReference type="Pfam" id="PF00078">
    <property type="entry name" value="RVT_1"/>
    <property type="match status" value="1"/>
</dbReference>
<keyword evidence="3" id="KW-1185">Reference proteome</keyword>
<evidence type="ECO:0000259" key="1">
    <source>
        <dbReference type="PROSITE" id="PS50878"/>
    </source>
</evidence>
<dbReference type="EMBL" id="QKKF02025314">
    <property type="protein sequence ID" value="RZF37088.1"/>
    <property type="molecule type" value="Genomic_DNA"/>
</dbReference>
<dbReference type="PANTHER" id="PTHR47027:SF29">
    <property type="entry name" value="C2H2-TYPE DOMAIN-CONTAINING PROTEIN"/>
    <property type="match status" value="1"/>
</dbReference>